<evidence type="ECO:0000259" key="3">
    <source>
        <dbReference type="Pfam" id="PF00294"/>
    </source>
</evidence>
<proteinExistence type="predicted"/>
<protein>
    <recommendedName>
        <fullName evidence="3">Carbohydrate kinase PfkB domain-containing protein</fullName>
    </recommendedName>
</protein>
<dbReference type="PANTHER" id="PTHR10584:SF167">
    <property type="entry name" value="PFKB DOMAIN PROTEIN"/>
    <property type="match status" value="1"/>
</dbReference>
<evidence type="ECO:0000256" key="1">
    <source>
        <dbReference type="ARBA" id="ARBA00022679"/>
    </source>
</evidence>
<dbReference type="InterPro" id="IPR029056">
    <property type="entry name" value="Ribokinase-like"/>
</dbReference>
<dbReference type="OrthoDB" id="3459973at2"/>
<accession>A0A372JPP3</accession>
<dbReference type="PANTHER" id="PTHR10584">
    <property type="entry name" value="SUGAR KINASE"/>
    <property type="match status" value="1"/>
</dbReference>
<gene>
    <name evidence="4" type="ORF">DZF91_08830</name>
</gene>
<evidence type="ECO:0000313" key="4">
    <source>
        <dbReference type="EMBL" id="RFU42005.1"/>
    </source>
</evidence>
<feature type="domain" description="Carbohydrate kinase PfkB" evidence="3">
    <location>
        <begin position="54"/>
        <end position="249"/>
    </location>
</feature>
<reference evidence="4 5" key="1">
    <citation type="submission" date="2018-08" db="EMBL/GenBank/DDBJ databases">
        <title>Actinomadura jelena sp. nov., a novel Actinomycete isolated from soil in Chad.</title>
        <authorList>
            <person name="Shi L."/>
        </authorList>
    </citation>
    <scope>NUCLEOTIDE SEQUENCE [LARGE SCALE GENOMIC DNA]</scope>
    <source>
        <strain evidence="4 5">NEAU-G17</strain>
    </source>
</reference>
<evidence type="ECO:0000256" key="2">
    <source>
        <dbReference type="ARBA" id="ARBA00022777"/>
    </source>
</evidence>
<dbReference type="Gene3D" id="3.40.1190.20">
    <property type="match status" value="1"/>
</dbReference>
<dbReference type="Pfam" id="PF00294">
    <property type="entry name" value="PfkB"/>
    <property type="match status" value="1"/>
</dbReference>
<dbReference type="GO" id="GO:0016301">
    <property type="term" value="F:kinase activity"/>
    <property type="evidence" value="ECO:0007669"/>
    <property type="project" value="UniProtKB-KW"/>
</dbReference>
<organism evidence="4 5">
    <name type="scientific">Actinomadura logoneensis</name>
    <dbReference type="NCBI Taxonomy" id="2293572"/>
    <lineage>
        <taxon>Bacteria</taxon>
        <taxon>Bacillati</taxon>
        <taxon>Actinomycetota</taxon>
        <taxon>Actinomycetes</taxon>
        <taxon>Streptosporangiales</taxon>
        <taxon>Thermomonosporaceae</taxon>
        <taxon>Actinomadura</taxon>
    </lineage>
</organism>
<dbReference type="AlphaFoldDB" id="A0A372JPP3"/>
<dbReference type="Proteomes" id="UP000261811">
    <property type="component" value="Unassembled WGS sequence"/>
</dbReference>
<keyword evidence="2" id="KW-0418">Kinase</keyword>
<dbReference type="RefSeq" id="WP_117356987.1">
    <property type="nucleotide sequence ID" value="NZ_QURH01000170.1"/>
</dbReference>
<dbReference type="EMBL" id="QURH01000170">
    <property type="protein sequence ID" value="RFU42005.1"/>
    <property type="molecule type" value="Genomic_DNA"/>
</dbReference>
<keyword evidence="1" id="KW-0808">Transferase</keyword>
<evidence type="ECO:0000313" key="5">
    <source>
        <dbReference type="Proteomes" id="UP000261811"/>
    </source>
</evidence>
<keyword evidence="5" id="KW-1185">Reference proteome</keyword>
<dbReference type="SUPFAM" id="SSF53613">
    <property type="entry name" value="Ribokinase-like"/>
    <property type="match status" value="1"/>
</dbReference>
<comment type="caution">
    <text evidence="4">The sequence shown here is derived from an EMBL/GenBank/DDBJ whole genome shotgun (WGS) entry which is preliminary data.</text>
</comment>
<dbReference type="InterPro" id="IPR011611">
    <property type="entry name" value="PfkB_dom"/>
</dbReference>
<sequence>MPGTAVADPGLDGAARRRFSVVVLGDVRIEVRATLPDVRFTEVSADRLAYAPARAVVGGTAVNMARWAVRYFRRVSVLGRIGDDGFTPVVRRELRRIGARDLLRAEPGAANGVTVMLRDRDRAPDGGPGARLLVAQSDAPDRRISPADIRDAARAIRRADALCCDGYASLAATSRTALRTAMETARAAGTPVLFDLVPHDVDERLPLADALAPLPLADVLVSEVSTLARLLGLPVPATAADVRAMVPALDALVPGRPLWLLRFGPSSLESVLAHRRGELTVDYPSGYRKGEERAGFGDRLTSAELYWWLARRAAGRERRVGARTR</sequence>
<name>A0A372JPP3_9ACTN</name>